<evidence type="ECO:0000313" key="2">
    <source>
        <dbReference type="EMBL" id="MBU4692534.1"/>
    </source>
</evidence>
<keyword evidence="3" id="KW-1185">Reference proteome</keyword>
<organism evidence="2 3">
    <name type="scientific">Mycoplasma zalophi</name>
    <dbReference type="NCBI Taxonomy" id="191287"/>
    <lineage>
        <taxon>Bacteria</taxon>
        <taxon>Bacillati</taxon>
        <taxon>Mycoplasmatota</taxon>
        <taxon>Mollicutes</taxon>
        <taxon>Mycoplasmataceae</taxon>
        <taxon>Mycoplasma</taxon>
    </lineage>
</organism>
<dbReference type="RefSeq" id="WP_216489221.1">
    <property type="nucleotide sequence ID" value="NZ_JAHMHH010000003.1"/>
</dbReference>
<proteinExistence type="predicted"/>
<evidence type="ECO:0008006" key="4">
    <source>
        <dbReference type="Google" id="ProtNLM"/>
    </source>
</evidence>
<gene>
    <name evidence="2" type="ORF">KQ875_02950</name>
</gene>
<keyword evidence="1" id="KW-0472">Membrane</keyword>
<feature type="transmembrane region" description="Helical" evidence="1">
    <location>
        <begin position="117"/>
        <end position="142"/>
    </location>
</feature>
<dbReference type="EMBL" id="JAHMHH010000003">
    <property type="protein sequence ID" value="MBU4692534.1"/>
    <property type="molecule type" value="Genomic_DNA"/>
</dbReference>
<evidence type="ECO:0000313" key="3">
    <source>
        <dbReference type="Proteomes" id="UP000718793"/>
    </source>
</evidence>
<keyword evidence="1" id="KW-0812">Transmembrane</keyword>
<evidence type="ECO:0000256" key="1">
    <source>
        <dbReference type="SAM" id="Phobius"/>
    </source>
</evidence>
<accession>A0ABS6DQN9</accession>
<keyword evidence="1" id="KW-1133">Transmembrane helix</keyword>
<comment type="caution">
    <text evidence="2">The sequence shown here is derived from an EMBL/GenBank/DDBJ whole genome shotgun (WGS) entry which is preliminary data.</text>
</comment>
<feature type="transmembrane region" description="Helical" evidence="1">
    <location>
        <begin position="154"/>
        <end position="173"/>
    </location>
</feature>
<dbReference type="Proteomes" id="UP000718793">
    <property type="component" value="Unassembled WGS sequence"/>
</dbReference>
<name>A0ABS6DQN9_9MOLU</name>
<reference evidence="2" key="1">
    <citation type="submission" date="2021-06" db="EMBL/GenBank/DDBJ databases">
        <title>Novel Mycoplasma species detected in California sea lions (Zalophus californianus) from the USA.</title>
        <authorList>
            <person name="Volokhov D.V."/>
            <person name="Furtak V.A."/>
            <person name="Zagorodnyaya T.A."/>
        </authorList>
    </citation>
    <scope>NUCLEOTIDE SEQUENCE [LARGE SCALE GENOMIC DNA]</scope>
    <source>
        <strain evidence="2">CSL 5346</strain>
    </source>
</reference>
<sequence length="311" mass="36468">MNPFLFGNQKTREELMQEDKSKYRPWFIWFTIALIITFLLAVAGLAIVFAFRANYYAEFQNIILNEHKDYNVSELNADTQRQMAYLFVGATLPFILFGVMLSIFITNFSRSIQKKDYSVFNPGFFTFCVVLIIFYIITNWNLPSRISTMKSNDYFSIISIFNIVFYVLSYLFIGSKCSKITKMFRMAKLYEQSKTFEEQFAKNPNSQFNDLFTGFANQNNAYNSQYAEIQPKDKTTQPLEMNEEETNIFKENPEIITSIYYQKLKDIDREKLNLIANKLNIFGTEDLTDIQLKVKIAQIYLSKENKGETND</sequence>
<protein>
    <recommendedName>
        <fullName evidence="4">DUF5671 domain-containing protein</fullName>
    </recommendedName>
</protein>
<feature type="transmembrane region" description="Helical" evidence="1">
    <location>
        <begin position="26"/>
        <end position="51"/>
    </location>
</feature>
<feature type="transmembrane region" description="Helical" evidence="1">
    <location>
        <begin position="83"/>
        <end position="105"/>
    </location>
</feature>